<feature type="transmembrane region" description="Helical" evidence="2">
    <location>
        <begin position="634"/>
        <end position="654"/>
    </location>
</feature>
<keyword evidence="2" id="KW-0472">Membrane</keyword>
<keyword evidence="4" id="KW-1185">Reference proteome</keyword>
<evidence type="ECO:0000256" key="2">
    <source>
        <dbReference type="SAM" id="Phobius"/>
    </source>
</evidence>
<feature type="region of interest" description="Disordered" evidence="1">
    <location>
        <begin position="369"/>
        <end position="448"/>
    </location>
</feature>
<feature type="compositionally biased region" description="Basic residues" evidence="1">
    <location>
        <begin position="391"/>
        <end position="400"/>
    </location>
</feature>
<keyword evidence="2" id="KW-0812">Transmembrane</keyword>
<organism evidence="3 4">
    <name type="scientific">Dermatophagoides pteronyssinus</name>
    <name type="common">European house dust mite</name>
    <dbReference type="NCBI Taxonomy" id="6956"/>
    <lineage>
        <taxon>Eukaryota</taxon>
        <taxon>Metazoa</taxon>
        <taxon>Ecdysozoa</taxon>
        <taxon>Arthropoda</taxon>
        <taxon>Chelicerata</taxon>
        <taxon>Arachnida</taxon>
        <taxon>Acari</taxon>
        <taxon>Acariformes</taxon>
        <taxon>Sarcoptiformes</taxon>
        <taxon>Astigmata</taxon>
        <taxon>Psoroptidia</taxon>
        <taxon>Analgoidea</taxon>
        <taxon>Pyroglyphidae</taxon>
        <taxon>Dermatophagoidinae</taxon>
        <taxon>Dermatophagoides</taxon>
    </lineage>
</organism>
<reference evidence="3 4" key="1">
    <citation type="journal article" date="2018" name="J. Allergy Clin. Immunol.">
        <title>High-quality assembly of Dermatophagoides pteronyssinus genome and transcriptome reveals a wide range of novel allergens.</title>
        <authorList>
            <person name="Liu X.Y."/>
            <person name="Yang K.Y."/>
            <person name="Wang M.Q."/>
            <person name="Kwok J.S."/>
            <person name="Zeng X."/>
            <person name="Yang Z."/>
            <person name="Xiao X.J."/>
            <person name="Lau C.P."/>
            <person name="Li Y."/>
            <person name="Huang Z.M."/>
            <person name="Ba J.G."/>
            <person name="Yim A.K."/>
            <person name="Ouyang C.Y."/>
            <person name="Ngai S.M."/>
            <person name="Chan T.F."/>
            <person name="Leung E.L."/>
            <person name="Liu L."/>
            <person name="Liu Z.G."/>
            <person name="Tsui S.K."/>
        </authorList>
    </citation>
    <scope>NUCLEOTIDE SEQUENCE [LARGE SCALE GENOMIC DNA]</scope>
    <source>
        <strain evidence="3">Derp</strain>
    </source>
</reference>
<feature type="compositionally biased region" description="Low complexity" evidence="1">
    <location>
        <begin position="376"/>
        <end position="390"/>
    </location>
</feature>
<feature type="region of interest" description="Disordered" evidence="1">
    <location>
        <begin position="193"/>
        <end position="215"/>
    </location>
</feature>
<evidence type="ECO:0000313" key="4">
    <source>
        <dbReference type="Proteomes" id="UP000887458"/>
    </source>
</evidence>
<feature type="compositionally biased region" description="Low complexity" evidence="1">
    <location>
        <begin position="401"/>
        <end position="421"/>
    </location>
</feature>
<feature type="compositionally biased region" description="Polar residues" evidence="1">
    <location>
        <begin position="434"/>
        <end position="448"/>
    </location>
</feature>
<feature type="region of interest" description="Disordered" evidence="1">
    <location>
        <begin position="525"/>
        <end position="563"/>
    </location>
</feature>
<dbReference type="Proteomes" id="UP000887458">
    <property type="component" value="Unassembled WGS sequence"/>
</dbReference>
<evidence type="ECO:0008006" key="5">
    <source>
        <dbReference type="Google" id="ProtNLM"/>
    </source>
</evidence>
<evidence type="ECO:0000313" key="3">
    <source>
        <dbReference type="EMBL" id="KAH9420075.1"/>
    </source>
</evidence>
<evidence type="ECO:0000256" key="1">
    <source>
        <dbReference type="SAM" id="MobiDB-lite"/>
    </source>
</evidence>
<gene>
    <name evidence="3" type="ORF">DERP_001910</name>
</gene>
<dbReference type="EMBL" id="NJHN03000054">
    <property type="protein sequence ID" value="KAH9420075.1"/>
    <property type="molecule type" value="Genomic_DNA"/>
</dbReference>
<proteinExistence type="predicted"/>
<reference evidence="3 4" key="2">
    <citation type="journal article" date="2022" name="Mol. Biol. Evol.">
        <title>Comparative Genomics Reveals Insights into the Divergent Evolution of Astigmatic Mites and Household Pest Adaptations.</title>
        <authorList>
            <person name="Xiong Q."/>
            <person name="Wan A.T."/>
            <person name="Liu X."/>
            <person name="Fung C.S."/>
            <person name="Xiao X."/>
            <person name="Malainual N."/>
            <person name="Hou J."/>
            <person name="Wang L."/>
            <person name="Wang M."/>
            <person name="Yang K.Y."/>
            <person name="Cui Y."/>
            <person name="Leung E.L."/>
            <person name="Nong W."/>
            <person name="Shin S.K."/>
            <person name="Au S.W."/>
            <person name="Jeong K.Y."/>
            <person name="Chew F.T."/>
            <person name="Hui J.H."/>
            <person name="Leung T.F."/>
            <person name="Tungtrongchitr A."/>
            <person name="Zhong N."/>
            <person name="Liu Z."/>
            <person name="Tsui S.K."/>
        </authorList>
    </citation>
    <scope>NUCLEOTIDE SEQUENCE [LARGE SCALE GENOMIC DNA]</scope>
    <source>
        <strain evidence="3">Derp</strain>
    </source>
</reference>
<name>A0ABQ8JC93_DERPT</name>
<feature type="compositionally biased region" description="Polar residues" evidence="1">
    <location>
        <begin position="542"/>
        <end position="556"/>
    </location>
</feature>
<sequence>MLYPDVDDEDYGGDECNQQPNNYIVTNESSTSPLVIFPYEFQSSNISSNVMLNNDYNDDMVNFLSINNPHQHHNTDQLINEISSSSLLSNINNDVLTISSSLENNQQQQQQPQYSSPSITEWQFNNDVNNNDYTTYTQPKQSQTAISNQLILNAEQYQLYRHLIQQQQLNNQQSIATMININNHDANNVGTNNCSKNNNNNNNNNRHSTTNTNEKTTTTTTMTTATATTVSKSSIVDSPLSSSSMIEMNRHSHHHQQQQYFYYSTPPPPPSSPLILANNTIATANVHSAIDKNIANVVNSGVCGTGSLNNLPNVCYDSSPTSTYHYPYHQHYYNQHHHHQQQQHLRQQYQYRPPHHRLHPHQLERFASSNSLNHRNGTINGVNDNGNGNNSHRHHHHHHLMMNNPHLYHQQSSPQQQTQRSLNTGNEIGGDFESITNPGYRSSSLPSNNHTKVLIHHQCPVAITPPSHTPPLSIQQIGSTIDNTNCSVKSLPIEHNHRMNIGNDQQNNDDRTYCQDFGQITRTTMANCRTQSTSPRPPSSTAGSITPKPSSMGQSEQQQQQPVHYSDQAMVLAMVEEQAKQEAQLRELKGYEASAKYQPPLIDGVVAAAILTQSGTIIPDRHKRSCSEWRMTLFVFYWIIWIVFLIGVVIIVAANTRTE</sequence>
<protein>
    <recommendedName>
        <fullName evidence="5">Serine/threonine-protein kinase DDB_G0282963</fullName>
    </recommendedName>
</protein>
<accession>A0ABQ8JC93</accession>
<comment type="caution">
    <text evidence="3">The sequence shown here is derived from an EMBL/GenBank/DDBJ whole genome shotgun (WGS) entry which is preliminary data.</text>
</comment>
<keyword evidence="2" id="KW-1133">Transmembrane helix</keyword>